<organism evidence="2 3">
    <name type="scientific">Claviceps purpurea (strain 20.1)</name>
    <name type="common">Ergot fungus</name>
    <name type="synonym">Sphacelia segetum</name>
    <dbReference type="NCBI Taxonomy" id="1111077"/>
    <lineage>
        <taxon>Eukaryota</taxon>
        <taxon>Fungi</taxon>
        <taxon>Dikarya</taxon>
        <taxon>Ascomycota</taxon>
        <taxon>Pezizomycotina</taxon>
        <taxon>Sordariomycetes</taxon>
        <taxon>Hypocreomycetidae</taxon>
        <taxon>Hypocreales</taxon>
        <taxon>Clavicipitaceae</taxon>
        <taxon>Claviceps</taxon>
    </lineage>
</organism>
<feature type="region of interest" description="Disordered" evidence="1">
    <location>
        <begin position="34"/>
        <end position="217"/>
    </location>
</feature>
<name>M1VVM7_CLAP2</name>
<feature type="compositionally biased region" description="Basic and acidic residues" evidence="1">
    <location>
        <begin position="183"/>
        <end position="214"/>
    </location>
</feature>
<dbReference type="Proteomes" id="UP000016801">
    <property type="component" value="Unassembled WGS sequence"/>
</dbReference>
<dbReference type="eggNOG" id="ENOG502RS5P">
    <property type="taxonomic scope" value="Eukaryota"/>
</dbReference>
<feature type="compositionally biased region" description="Low complexity" evidence="1">
    <location>
        <begin position="108"/>
        <end position="163"/>
    </location>
</feature>
<proteinExistence type="predicted"/>
<dbReference type="PhylomeDB" id="M1VVM7"/>
<evidence type="ECO:0000256" key="1">
    <source>
        <dbReference type="SAM" id="MobiDB-lite"/>
    </source>
</evidence>
<feature type="compositionally biased region" description="Low complexity" evidence="1">
    <location>
        <begin position="83"/>
        <end position="100"/>
    </location>
</feature>
<evidence type="ECO:0000313" key="3">
    <source>
        <dbReference type="Proteomes" id="UP000016801"/>
    </source>
</evidence>
<protein>
    <submittedName>
        <fullName evidence="2">Uncharacterized protein</fullName>
    </submittedName>
</protein>
<feature type="compositionally biased region" description="Gly residues" evidence="1">
    <location>
        <begin position="164"/>
        <end position="182"/>
    </location>
</feature>
<dbReference type="STRING" id="1111077.M1VVM7"/>
<dbReference type="HOGENOM" id="CLU_038597_0_0_1"/>
<accession>M1VVM7</accession>
<comment type="caution">
    <text evidence="2">The sequence shown here is derived from an EMBL/GenBank/DDBJ whole genome shotgun (WGS) entry which is preliminary data.</text>
</comment>
<dbReference type="OrthoDB" id="5365739at2759"/>
<feature type="region of interest" description="Disordered" evidence="1">
    <location>
        <begin position="285"/>
        <end position="326"/>
    </location>
</feature>
<dbReference type="AlphaFoldDB" id="M1VVM7"/>
<dbReference type="EMBL" id="CAGA01000017">
    <property type="protein sequence ID" value="CCE29792.1"/>
    <property type="molecule type" value="Genomic_DNA"/>
</dbReference>
<evidence type="ECO:0000313" key="2">
    <source>
        <dbReference type="EMBL" id="CCE29792.1"/>
    </source>
</evidence>
<reference evidence="2 3" key="1">
    <citation type="journal article" date="2013" name="PLoS Genet.">
        <title>Plant-symbiotic fungi as chemical engineers: Multi-genome analysis of the Clavicipitaceae reveals dynamics of alkaloid loci.</title>
        <authorList>
            <person name="Schardl C.L."/>
            <person name="Young C.A."/>
            <person name="Hesse U."/>
            <person name="Amyotte S.G."/>
            <person name="Andreeva K."/>
            <person name="Calie P.J."/>
            <person name="Fleetwood D.J."/>
            <person name="Haws D.C."/>
            <person name="Moore N."/>
            <person name="Oeser B."/>
            <person name="Panaccione D.G."/>
            <person name="Schweri K.K."/>
            <person name="Voisey C.R."/>
            <person name="Farman M.L."/>
            <person name="Jaromczyk J.W."/>
            <person name="Roe B.A."/>
            <person name="O'Sullivan D.M."/>
            <person name="Scott B."/>
            <person name="Tudzynski P."/>
            <person name="An Z."/>
            <person name="Arnaoudova E.G."/>
            <person name="Bullock C.T."/>
            <person name="Charlton N.D."/>
            <person name="Chen L."/>
            <person name="Cox M."/>
            <person name="Dinkins R.D."/>
            <person name="Florea S."/>
            <person name="Glenn A.E."/>
            <person name="Gordon A."/>
            <person name="Gueldener U."/>
            <person name="Harris D.R."/>
            <person name="Hollin W."/>
            <person name="Jaromczyk J."/>
            <person name="Johnson R.D."/>
            <person name="Khan A.K."/>
            <person name="Leistner E."/>
            <person name="Leuchtmann A."/>
            <person name="Li C."/>
            <person name="Liu J."/>
            <person name="Liu J."/>
            <person name="Liu M."/>
            <person name="Mace W."/>
            <person name="Machado C."/>
            <person name="Nagabhyru P."/>
            <person name="Pan J."/>
            <person name="Schmid J."/>
            <person name="Sugawara K."/>
            <person name="Steiner U."/>
            <person name="Takach J.E."/>
            <person name="Tanaka E."/>
            <person name="Webb J.S."/>
            <person name="Wilson E.V."/>
            <person name="Wiseman J.L."/>
            <person name="Yoshida R."/>
            <person name="Zeng Z."/>
        </authorList>
    </citation>
    <scope>NUCLEOTIDE SEQUENCE [LARGE SCALE GENOMIC DNA]</scope>
    <source>
        <strain evidence="2 3">20.1</strain>
    </source>
</reference>
<sequence>MHAQMLQKVCARAKPEVHKTGVALQNYFRHFSTSNRLTTDDDNNNTNAAGAPRPTPPNSSATQRSRAATREISNFLKGRGRGPSENAPSSSPLSPNASLSKPRVIDVRSLPRSLGSRGRTGTFRSRFGQDGQQGQQQQSGGNYTSQSSSPSSSFGAGGSRFSRGPGGAKGGRGGRGGRAGRGGRFDRNNSKRDGDGEAGDKKDSSENTTRREMNLEMDEEEVVFDRLMRFHSTTEYQPAFSLQSLVEYAPSFPSGEAGRTAIALEKLQEVGGEISMAGGVAGSAAVENDVQKQKQKQDQNQNQDEDKTTVEAAAAEGSSAGGGAEAKTPDLAVIKGVDDAVLEKIYEQAVQGKHEKMEFGTGPMATSRNLHLRTGTWNSGAMEKFEGKLKALVGGAKNSGKKAEAR</sequence>
<dbReference type="VEuPathDB" id="FungiDB:CPUR_03639"/>
<gene>
    <name evidence="2" type="ORF">CPUR_03639</name>
</gene>
<keyword evidence="3" id="KW-1185">Reference proteome</keyword>